<comment type="caution">
    <text evidence="6">The sequence shown here is derived from an EMBL/GenBank/DDBJ whole genome shotgun (WGS) entry which is preliminary data.</text>
</comment>
<organism evidence="6 7">
    <name type="scientific">Roseomonas alba</name>
    <dbReference type="NCBI Taxonomy" id="2846776"/>
    <lineage>
        <taxon>Bacteria</taxon>
        <taxon>Pseudomonadati</taxon>
        <taxon>Pseudomonadota</taxon>
        <taxon>Alphaproteobacteria</taxon>
        <taxon>Acetobacterales</taxon>
        <taxon>Roseomonadaceae</taxon>
        <taxon>Roseomonas</taxon>
    </lineage>
</organism>
<evidence type="ECO:0000313" key="6">
    <source>
        <dbReference type="EMBL" id="MBW6400449.1"/>
    </source>
</evidence>
<dbReference type="PRINTS" id="PR00080">
    <property type="entry name" value="SDRFAMILY"/>
</dbReference>
<evidence type="ECO:0000256" key="2">
    <source>
        <dbReference type="ARBA" id="ARBA00023002"/>
    </source>
</evidence>
<dbReference type="Gene3D" id="3.40.50.720">
    <property type="entry name" value="NAD(P)-binding Rossmann-like Domain"/>
    <property type="match status" value="1"/>
</dbReference>
<keyword evidence="2" id="KW-0560">Oxidoreductase</keyword>
<keyword evidence="7" id="KW-1185">Reference proteome</keyword>
<evidence type="ECO:0000259" key="5">
    <source>
        <dbReference type="SMART" id="SM00822"/>
    </source>
</evidence>
<keyword evidence="3" id="KW-0520">NAD</keyword>
<dbReference type="PANTHER" id="PTHR43477">
    <property type="entry name" value="DIHYDROANTICAPSIN 7-DEHYDROGENASE"/>
    <property type="match status" value="1"/>
</dbReference>
<protein>
    <submittedName>
        <fullName evidence="6">SDR family NAD(P)-dependent oxidoreductase</fullName>
    </submittedName>
</protein>
<dbReference type="InterPro" id="IPR057326">
    <property type="entry name" value="KR_dom"/>
</dbReference>
<dbReference type="InterPro" id="IPR036291">
    <property type="entry name" value="NAD(P)-bd_dom_sf"/>
</dbReference>
<dbReference type="SMART" id="SM00822">
    <property type="entry name" value="PKS_KR"/>
    <property type="match status" value="1"/>
</dbReference>
<name>A0ABS7ADR7_9PROT</name>
<accession>A0ABS7ADR7</accession>
<proteinExistence type="inferred from homology"/>
<evidence type="ECO:0000256" key="4">
    <source>
        <dbReference type="RuleBase" id="RU000363"/>
    </source>
</evidence>
<dbReference type="NCBIfam" id="NF004779">
    <property type="entry name" value="PRK06125.1"/>
    <property type="match status" value="1"/>
</dbReference>
<evidence type="ECO:0000313" key="7">
    <source>
        <dbReference type="Proteomes" id="UP001196565"/>
    </source>
</evidence>
<dbReference type="RefSeq" id="WP_219765025.1">
    <property type="nucleotide sequence ID" value="NZ_JAHYBZ010000008.1"/>
</dbReference>
<evidence type="ECO:0000256" key="1">
    <source>
        <dbReference type="ARBA" id="ARBA00006484"/>
    </source>
</evidence>
<comment type="similarity">
    <text evidence="1 4">Belongs to the short-chain dehydrogenases/reductases (SDR) family.</text>
</comment>
<sequence length="253" mass="25954">MDLEIKGKRALVTGGSKGIGKAIAECLAAEGANLVIAARTAAELEATAADIRSRYGVEVTAIAADLGTAEGIKTVVDGAGEVDILVNNAGAIPPGGLLAVSEEAWRTSWDLKVFGYINLSRAIYPGMAARKSGVIINVIGGAGEKFNPGYIAGTAGNASLMGFSRALGKSSTADGIRVIGLNPGATATERQTMLAKSRAKAQLGDENRWQELSKSMPFGRMAKPEEIGWVVAFLASPRAGYVSGTIVTADAGS</sequence>
<feature type="domain" description="Ketoreductase" evidence="5">
    <location>
        <begin position="8"/>
        <end position="212"/>
    </location>
</feature>
<gene>
    <name evidence="6" type="ORF">KPL78_21495</name>
</gene>
<dbReference type="Proteomes" id="UP001196565">
    <property type="component" value="Unassembled WGS sequence"/>
</dbReference>
<dbReference type="EMBL" id="JAHYBZ010000008">
    <property type="protein sequence ID" value="MBW6400449.1"/>
    <property type="molecule type" value="Genomic_DNA"/>
</dbReference>
<dbReference type="SUPFAM" id="SSF51735">
    <property type="entry name" value="NAD(P)-binding Rossmann-fold domains"/>
    <property type="match status" value="1"/>
</dbReference>
<dbReference type="PRINTS" id="PR00081">
    <property type="entry name" value="GDHRDH"/>
</dbReference>
<reference evidence="6 7" key="1">
    <citation type="submission" date="2021-07" db="EMBL/GenBank/DDBJ databases">
        <authorList>
            <person name="So Y."/>
        </authorList>
    </citation>
    <scope>NUCLEOTIDE SEQUENCE [LARGE SCALE GENOMIC DNA]</scope>
    <source>
        <strain evidence="6 7">HJA6</strain>
    </source>
</reference>
<dbReference type="InterPro" id="IPR051122">
    <property type="entry name" value="SDR_DHRS6-like"/>
</dbReference>
<dbReference type="InterPro" id="IPR002347">
    <property type="entry name" value="SDR_fam"/>
</dbReference>
<dbReference type="PANTHER" id="PTHR43477:SF4">
    <property type="entry name" value="DEHYDROGENASE_REDUCTASE SDR FAMILY MEMBER 6"/>
    <property type="match status" value="1"/>
</dbReference>
<dbReference type="Pfam" id="PF00106">
    <property type="entry name" value="adh_short"/>
    <property type="match status" value="1"/>
</dbReference>
<evidence type="ECO:0000256" key="3">
    <source>
        <dbReference type="ARBA" id="ARBA00023027"/>
    </source>
</evidence>